<proteinExistence type="predicted"/>
<gene>
    <name evidence="3" type="ORF">CKAN_02599200</name>
</gene>
<evidence type="ECO:0000313" key="4">
    <source>
        <dbReference type="Proteomes" id="UP000283530"/>
    </source>
</evidence>
<dbReference type="EMBL" id="QPKB01000012">
    <property type="protein sequence ID" value="RWR96597.1"/>
    <property type="molecule type" value="Genomic_DNA"/>
</dbReference>
<feature type="coiled-coil region" evidence="1">
    <location>
        <begin position="122"/>
        <end position="149"/>
    </location>
</feature>
<feature type="domain" description="PORR" evidence="2">
    <location>
        <begin position="56"/>
        <end position="367"/>
    </location>
</feature>
<keyword evidence="4" id="KW-1185">Reference proteome</keyword>
<evidence type="ECO:0000259" key="2">
    <source>
        <dbReference type="Pfam" id="PF11955"/>
    </source>
</evidence>
<dbReference type="GO" id="GO:0003723">
    <property type="term" value="F:RNA binding"/>
    <property type="evidence" value="ECO:0007669"/>
    <property type="project" value="InterPro"/>
</dbReference>
<reference evidence="3 4" key="1">
    <citation type="journal article" date="2019" name="Nat. Plants">
        <title>Stout camphor tree genome fills gaps in understanding of flowering plant genome evolution.</title>
        <authorList>
            <person name="Chaw S.M."/>
            <person name="Liu Y.C."/>
            <person name="Wu Y.W."/>
            <person name="Wang H.Y."/>
            <person name="Lin C.I."/>
            <person name="Wu C.S."/>
            <person name="Ke H.M."/>
            <person name="Chang L.Y."/>
            <person name="Hsu C.Y."/>
            <person name="Yang H.T."/>
            <person name="Sudianto E."/>
            <person name="Hsu M.H."/>
            <person name="Wu K.P."/>
            <person name="Wang L.N."/>
            <person name="Leebens-Mack J.H."/>
            <person name="Tsai I.J."/>
        </authorList>
    </citation>
    <scope>NUCLEOTIDE SEQUENCE [LARGE SCALE GENOMIC DNA]</scope>
    <source>
        <strain evidence="4">cv. Chaw 1501</strain>
        <tissue evidence="3">Young leaves</tissue>
    </source>
</reference>
<organism evidence="3 4">
    <name type="scientific">Cinnamomum micranthum f. kanehirae</name>
    <dbReference type="NCBI Taxonomy" id="337451"/>
    <lineage>
        <taxon>Eukaryota</taxon>
        <taxon>Viridiplantae</taxon>
        <taxon>Streptophyta</taxon>
        <taxon>Embryophyta</taxon>
        <taxon>Tracheophyta</taxon>
        <taxon>Spermatophyta</taxon>
        <taxon>Magnoliopsida</taxon>
        <taxon>Magnoliidae</taxon>
        <taxon>Laurales</taxon>
        <taxon>Lauraceae</taxon>
        <taxon>Cinnamomum</taxon>
    </lineage>
</organism>
<dbReference type="Proteomes" id="UP000283530">
    <property type="component" value="Unassembled WGS sequence"/>
</dbReference>
<dbReference type="InterPro" id="IPR021099">
    <property type="entry name" value="PORR_domain"/>
</dbReference>
<evidence type="ECO:0000256" key="1">
    <source>
        <dbReference type="SAM" id="Coils"/>
    </source>
</evidence>
<accession>A0A3S4PYW9</accession>
<sequence length="443" mass="51312">MHPLGFLYFSEEAPSIALLAPSKEQRRKLTPQVLLLGFLVFCCFTRLKKGKESSYEARKPLELLVNSKTCLLIPLRPASPYILYQGADEQLGLGELKVSTFIRQYPTLFQELTRKNSDLLCFQLTEDALKLYQEELQILQQNEMDLILRLRKLLMITVERTLPLQTIDQLKWDMGLPQDYQQTLIPHYPQFFGLVKLSDDRIGLKLLHWDNQLAVSELQKNGGGYGSGQNLAFPVKFTRGFGLKRKCMAWLSEWQQLPYTSPYADPSNLDPRTDESEKRNVGVFHELLHLTITKRTERKNVSNLRKPLQLPQKFTKVFERHPGIFYISQKCATQTVMLREAYEGPDLVRKHPLIRVREKYASLMRTGMLNRSRGLYKKITIHFPKMIQVKKLMHNAERNGLHTKGGENGVCLTGYHLAVYWFDFNLVVPHPPPSFWAVCTKEC</sequence>
<protein>
    <submittedName>
        <fullName evidence="3">Protein ROOT PRIMORDIUM DEFECTIVE 1</fullName>
    </submittedName>
</protein>
<dbReference type="InterPro" id="IPR045040">
    <property type="entry name" value="PORR_fam"/>
</dbReference>
<name>A0A3S4PYW9_9MAGN</name>
<dbReference type="OrthoDB" id="1716100at2759"/>
<keyword evidence="1" id="KW-0175">Coiled coil</keyword>
<dbReference type="Pfam" id="PF11955">
    <property type="entry name" value="PORR"/>
    <property type="match status" value="1"/>
</dbReference>
<dbReference type="PANTHER" id="PTHR31476">
    <property type="entry name" value="PROTEIN WHAT'S THIS FACTOR 1 HOMOLOG, CHLOROPLASTIC"/>
    <property type="match status" value="1"/>
</dbReference>
<dbReference type="AlphaFoldDB" id="A0A3S4PYW9"/>
<evidence type="ECO:0000313" key="3">
    <source>
        <dbReference type="EMBL" id="RWR96597.1"/>
    </source>
</evidence>
<comment type="caution">
    <text evidence="3">The sequence shown here is derived from an EMBL/GenBank/DDBJ whole genome shotgun (WGS) entry which is preliminary data.</text>
</comment>
<dbReference type="PANTHER" id="PTHR31476:SF6">
    <property type="entry name" value="EMB|CAB68190.1"/>
    <property type="match status" value="1"/>
</dbReference>